<accession>A0ABD3NHK4</accession>
<feature type="transmembrane region" description="Helical" evidence="1">
    <location>
        <begin position="52"/>
        <end position="70"/>
    </location>
</feature>
<sequence>MRRPTPYHRQESYFPLRKKLSDQKFRWLIYDNNGSFNGWFDWLPLWMRVGPWSPLFTLSLVSFYTVLFWFRPRPLEFEPSAIINYEKGYEEPYFMGMPKTTLVDLSISLWGLVVIAHAKLTMQSVAAFFISFTGWSWMLITLRAGLEFCAWAIFKKSNHLSSRLATLGSSLRLVTITNATVVCTIWNLILLPIIYFVSMPPGEKRKNFLKFNFGFFMTNIHLLNLPLAYLNILSGERVRLFTLSDLWVSYLVVMLYSIIYFFVMDRFGLHFYPIFCPRSSLTVFSIAFYTTETKCIDTFYKCSETEQGGVLIRPHKDGECVDDETLPSPKCLLSSGLMRHVVRE</sequence>
<protein>
    <recommendedName>
        <fullName evidence="4">Transmembrane protein</fullName>
    </recommendedName>
</protein>
<evidence type="ECO:0000313" key="2">
    <source>
        <dbReference type="EMBL" id="KAL3775408.1"/>
    </source>
</evidence>
<organism evidence="2 3">
    <name type="scientific">Cyclotella cryptica</name>
    <dbReference type="NCBI Taxonomy" id="29204"/>
    <lineage>
        <taxon>Eukaryota</taxon>
        <taxon>Sar</taxon>
        <taxon>Stramenopiles</taxon>
        <taxon>Ochrophyta</taxon>
        <taxon>Bacillariophyta</taxon>
        <taxon>Coscinodiscophyceae</taxon>
        <taxon>Thalassiosirophycidae</taxon>
        <taxon>Stephanodiscales</taxon>
        <taxon>Stephanodiscaceae</taxon>
        <taxon>Cyclotella</taxon>
    </lineage>
</organism>
<dbReference type="Proteomes" id="UP001516023">
    <property type="component" value="Unassembled WGS sequence"/>
</dbReference>
<feature type="transmembrane region" description="Helical" evidence="1">
    <location>
        <begin position="209"/>
        <end position="227"/>
    </location>
</feature>
<proteinExistence type="predicted"/>
<dbReference type="AlphaFoldDB" id="A0ABD3NHK4"/>
<comment type="caution">
    <text evidence="2">The sequence shown here is derived from an EMBL/GenBank/DDBJ whole genome shotgun (WGS) entry which is preliminary data.</text>
</comment>
<evidence type="ECO:0000256" key="1">
    <source>
        <dbReference type="SAM" id="Phobius"/>
    </source>
</evidence>
<dbReference type="EMBL" id="JABMIG020000540">
    <property type="protein sequence ID" value="KAL3775408.1"/>
    <property type="molecule type" value="Genomic_DNA"/>
</dbReference>
<feature type="transmembrane region" description="Helical" evidence="1">
    <location>
        <begin position="247"/>
        <end position="263"/>
    </location>
</feature>
<keyword evidence="1" id="KW-0812">Transmembrane</keyword>
<name>A0ABD3NHK4_9STRA</name>
<evidence type="ECO:0000313" key="3">
    <source>
        <dbReference type="Proteomes" id="UP001516023"/>
    </source>
</evidence>
<gene>
    <name evidence="2" type="ORF">HJC23_000111</name>
</gene>
<keyword evidence="1" id="KW-1133">Transmembrane helix</keyword>
<feature type="transmembrane region" description="Helical" evidence="1">
    <location>
        <begin position="173"/>
        <end position="197"/>
    </location>
</feature>
<keyword evidence="1" id="KW-0472">Membrane</keyword>
<keyword evidence="3" id="KW-1185">Reference proteome</keyword>
<evidence type="ECO:0008006" key="4">
    <source>
        <dbReference type="Google" id="ProtNLM"/>
    </source>
</evidence>
<reference evidence="2 3" key="1">
    <citation type="journal article" date="2020" name="G3 (Bethesda)">
        <title>Improved Reference Genome for Cyclotella cryptica CCMP332, a Model for Cell Wall Morphogenesis, Salinity Adaptation, and Lipid Production in Diatoms (Bacillariophyta).</title>
        <authorList>
            <person name="Roberts W.R."/>
            <person name="Downey K.M."/>
            <person name="Ruck E.C."/>
            <person name="Traller J.C."/>
            <person name="Alverson A.J."/>
        </authorList>
    </citation>
    <scope>NUCLEOTIDE SEQUENCE [LARGE SCALE GENOMIC DNA]</scope>
    <source>
        <strain evidence="2 3">CCMP332</strain>
    </source>
</reference>
<feature type="transmembrane region" description="Helical" evidence="1">
    <location>
        <begin position="125"/>
        <end position="153"/>
    </location>
</feature>